<dbReference type="SUPFAM" id="SSF48452">
    <property type="entry name" value="TPR-like"/>
    <property type="match status" value="1"/>
</dbReference>
<dbReference type="Gene3D" id="3.40.50.300">
    <property type="entry name" value="P-loop containing nucleotide triphosphate hydrolases"/>
    <property type="match status" value="1"/>
</dbReference>
<reference evidence="1" key="1">
    <citation type="journal article" date="2023" name="PLoS Negl. Trop. Dis.">
        <title>A genome sequence for Biomphalaria pfeifferi, the major vector snail for the human-infecting parasite Schistosoma mansoni.</title>
        <authorList>
            <person name="Bu L."/>
            <person name="Lu L."/>
            <person name="Laidemitt M.R."/>
            <person name="Zhang S.M."/>
            <person name="Mutuku M."/>
            <person name="Mkoji G."/>
            <person name="Steinauer M."/>
            <person name="Loker E.S."/>
        </authorList>
    </citation>
    <scope>NUCLEOTIDE SEQUENCE</scope>
    <source>
        <strain evidence="1">KasaAsao</strain>
    </source>
</reference>
<organism evidence="1 2">
    <name type="scientific">Biomphalaria pfeifferi</name>
    <name type="common">Bloodfluke planorb</name>
    <name type="synonym">Freshwater snail</name>
    <dbReference type="NCBI Taxonomy" id="112525"/>
    <lineage>
        <taxon>Eukaryota</taxon>
        <taxon>Metazoa</taxon>
        <taxon>Spiralia</taxon>
        <taxon>Lophotrochozoa</taxon>
        <taxon>Mollusca</taxon>
        <taxon>Gastropoda</taxon>
        <taxon>Heterobranchia</taxon>
        <taxon>Euthyneura</taxon>
        <taxon>Panpulmonata</taxon>
        <taxon>Hygrophila</taxon>
        <taxon>Lymnaeoidea</taxon>
        <taxon>Planorbidae</taxon>
        <taxon>Biomphalaria</taxon>
    </lineage>
</organism>
<protein>
    <submittedName>
        <fullName evidence="1">Kinesin light chain 4-like isoform X2</fullName>
    </submittedName>
</protein>
<keyword evidence="2" id="KW-1185">Reference proteome</keyword>
<accession>A0AAD8F942</accession>
<dbReference type="Pfam" id="PF13374">
    <property type="entry name" value="TPR_10"/>
    <property type="match status" value="1"/>
</dbReference>
<name>A0AAD8F942_BIOPF</name>
<dbReference type="InterPro" id="IPR027417">
    <property type="entry name" value="P-loop_NTPase"/>
</dbReference>
<reference evidence="1" key="2">
    <citation type="submission" date="2023-04" db="EMBL/GenBank/DDBJ databases">
        <authorList>
            <person name="Bu L."/>
            <person name="Lu L."/>
            <person name="Laidemitt M.R."/>
            <person name="Zhang S.M."/>
            <person name="Mutuku M."/>
            <person name="Mkoji G."/>
            <person name="Steinauer M."/>
            <person name="Loker E.S."/>
        </authorList>
    </citation>
    <scope>NUCLEOTIDE SEQUENCE</scope>
    <source>
        <strain evidence="1">KasaAsao</strain>
        <tissue evidence="1">Whole Snail</tissue>
    </source>
</reference>
<dbReference type="EMBL" id="JASAOG010000073">
    <property type="protein sequence ID" value="KAK0054936.1"/>
    <property type="molecule type" value="Genomic_DNA"/>
</dbReference>
<sequence length="1440" mass="162532">MNIQNSFRTKERDAIFTSITGSSGNIVEVFGPPMVGKSSLIDQVVQEITSFDFAYGKRTLCYRIQCKNIYTLQDLFAQIYTVLCPDNVQTATEDLKNFYDMNYILQHIKKTVDTFPRSRHILVFHKCESFHANGSSHSFLSFLGEIVTTLQCTDLNFHLVFSAYKRFSLSGYRTSLVNVGMLIDPWDILHLLKQYSPGVDVIPYVYICQRYLCLPEAIVQLATQYVSKNVYMPKVLEHFLRRDLTFLTQIFQSRLIEVYDWLTKYELECISRINSTGCYHFDFVESLLGHDERGSRSYRSLVTNLVIEEFDHSNQLFVHPLVLYKCSLDRPVTGQESLNKVNSYTQFIGHILVKAEKNIQLHGVRGQPYGCHRLDWPNIKHLFLTALQGDFKDIFRVAVVARRLIMVLDPNDAKRFYGGLYRTTETYGSPRESAVMEACLGHITASGAGVDFHRALEHLDSALDTLKTNGPTFFYKWALRKKAIILYRMSRYPESKIFFQKAKSVRREIVLPPSEKQTFCVSDLQVQEDDLMGEIYETIPMIFSGENEEALKKMMTLYETIHDRYTDHPDYDVLLNSIGLAFQRGYQDLPRALEWYTKSLKQRSLVVRINPQSMLVTLNNIAMIRLRTGDLAGAERDLQKALTILREGIWYQYNTALTLTHLAETQVKLKKFQDAYVSSMQSDEILKKIYQKNDYRLKTNLGMFHYKLLLGDSKKMDCDIEAMADLGLKLEKHMSDDSHHYLMSIYEHGLVVSWAVSMDTFKKYKDELLKHVEENSLVKEVLGKTEVSSGRQSLLAGHRLFIDYLKTTDLKDLELQKLMDNLTLSCPICKTINEVLGKDMWLKDFISSSFPQNIPGPEINHLIPFSSFSNISPINLCPLEETCQVNHLNSLVRQNESELVYFFHSNNGSHTNNTRTGMSLFVQNISCLSPNFSNSCIVNPSQSSNDPYLFQSLLSSRKKHPLFVLNPSNVQDVASGLAVLSHKIDELCRYQTPEVLNPSGVLGHSHHERLQIINATQQNNTSLSVGEELASVSQTEHQSPFVSFRSDEELNISESVANASISNAQENLMSRVLTHHSELFEPKDVMVSVGHRLQSHLFTCPSGNSTLSHLVANVSCTFKSNEVQSALATSPSLSSGYSQLSLSVGNISVSGQETEFQNPEVTSSPVLVAHSQHLPELMKSFVIIGPNECKAQDIDNLSHSTAQTNLPSQPVINVLNESLTSPLVLSPSNSIRQKFPISSASTVDLSGGQCPSANPNLDVLFPSFELSSLSSHGSFDRFLNLLGEPEAMMDKLSAHVINQSACSSFEEIAVMSYPQEVSSPLDGNELDLRTMSSILSHLDYPSSLHSSTHCKELEEYFWVGDLHSQEHHDENLPSNPVYCLGSGEFLAELYASLADTGNRASSIAHASYAVPENALNDSTEVVELRERFRPSIESQAVALQ</sequence>
<gene>
    <name evidence="1" type="ORF">Bpfe_015512</name>
</gene>
<dbReference type="InterPro" id="IPR011990">
    <property type="entry name" value="TPR-like_helical_dom_sf"/>
</dbReference>
<evidence type="ECO:0000313" key="1">
    <source>
        <dbReference type="EMBL" id="KAK0054936.1"/>
    </source>
</evidence>
<comment type="caution">
    <text evidence="1">The sequence shown here is derived from an EMBL/GenBank/DDBJ whole genome shotgun (WGS) entry which is preliminary data.</text>
</comment>
<evidence type="ECO:0000313" key="2">
    <source>
        <dbReference type="Proteomes" id="UP001233172"/>
    </source>
</evidence>
<dbReference type="Proteomes" id="UP001233172">
    <property type="component" value="Unassembled WGS sequence"/>
</dbReference>
<dbReference type="Gene3D" id="1.25.40.10">
    <property type="entry name" value="Tetratricopeptide repeat domain"/>
    <property type="match status" value="1"/>
</dbReference>
<proteinExistence type="predicted"/>